<comment type="caution">
    <text evidence="1">The sequence shown here is derived from an EMBL/GenBank/DDBJ whole genome shotgun (WGS) entry which is preliminary data.</text>
</comment>
<protein>
    <submittedName>
        <fullName evidence="1">Uncharacterized protein</fullName>
    </submittedName>
</protein>
<accession>A0A2G8SQZ0</accession>
<proteinExistence type="predicted"/>
<evidence type="ECO:0000313" key="2">
    <source>
        <dbReference type="Proteomes" id="UP000230002"/>
    </source>
</evidence>
<organism evidence="1 2">
    <name type="scientific">Ganoderma sinense ZZ0214-1</name>
    <dbReference type="NCBI Taxonomy" id="1077348"/>
    <lineage>
        <taxon>Eukaryota</taxon>
        <taxon>Fungi</taxon>
        <taxon>Dikarya</taxon>
        <taxon>Basidiomycota</taxon>
        <taxon>Agaricomycotina</taxon>
        <taxon>Agaricomycetes</taxon>
        <taxon>Polyporales</taxon>
        <taxon>Polyporaceae</taxon>
        <taxon>Ganoderma</taxon>
    </lineage>
</organism>
<reference evidence="1 2" key="1">
    <citation type="journal article" date="2015" name="Sci. Rep.">
        <title>Chromosome-level genome map provides insights into diverse defense mechanisms in the medicinal fungus Ganoderma sinense.</title>
        <authorList>
            <person name="Zhu Y."/>
            <person name="Xu J."/>
            <person name="Sun C."/>
            <person name="Zhou S."/>
            <person name="Xu H."/>
            <person name="Nelson D.R."/>
            <person name="Qian J."/>
            <person name="Song J."/>
            <person name="Luo H."/>
            <person name="Xiang L."/>
            <person name="Li Y."/>
            <person name="Xu Z."/>
            <person name="Ji A."/>
            <person name="Wang L."/>
            <person name="Lu S."/>
            <person name="Hayward A."/>
            <person name="Sun W."/>
            <person name="Li X."/>
            <person name="Schwartz D.C."/>
            <person name="Wang Y."/>
            <person name="Chen S."/>
        </authorList>
    </citation>
    <scope>NUCLEOTIDE SEQUENCE [LARGE SCALE GENOMIC DNA]</scope>
    <source>
        <strain evidence="1 2">ZZ0214-1</strain>
    </source>
</reference>
<gene>
    <name evidence="1" type="ORF">GSI_01793</name>
</gene>
<dbReference type="Proteomes" id="UP000230002">
    <property type="component" value="Unassembled WGS sequence"/>
</dbReference>
<sequence>MPVPYLSRAVVHFAYNEASFMLVRLLPGQQVAPESMVSPYVYSPGSDGTNVVWMATHLATCARGKYVLGSQLTAFDGI</sequence>
<keyword evidence="2" id="KW-1185">Reference proteome</keyword>
<dbReference type="AlphaFoldDB" id="A0A2G8SQZ0"/>
<evidence type="ECO:0000313" key="1">
    <source>
        <dbReference type="EMBL" id="PIL36133.1"/>
    </source>
</evidence>
<dbReference type="EMBL" id="AYKW01000002">
    <property type="protein sequence ID" value="PIL36133.1"/>
    <property type="molecule type" value="Genomic_DNA"/>
</dbReference>
<name>A0A2G8SQZ0_9APHY</name>